<dbReference type="InterPro" id="IPR001789">
    <property type="entry name" value="Sig_transdc_resp-reg_receiver"/>
</dbReference>
<keyword evidence="6" id="KW-0597">Phosphoprotein</keyword>
<dbReference type="CDD" id="cd17536">
    <property type="entry name" value="REC_YesN-like"/>
    <property type="match status" value="1"/>
</dbReference>
<dbReference type="InterPro" id="IPR018060">
    <property type="entry name" value="HTH_AraC"/>
</dbReference>
<sequence>MTILIVDDEFRIGQLIRRLIHFEELGLELIDVFDDSEKALGAILLHHPDVVISDIKMPGMDGLELVRRTQEAGIASRFVFVSGFREFEYAHKALQYGVEDYLLKPVKEEDLNNILQKLSDGHEQVLQHRREKKQLQEEARRGRYIRGFDLIQAIESAGEWVDWQELNRMMQSNVQNGKMLAFLLQLDYYDASQQDDIQDRMVINNLITMTEDRLRPHLYEQLYAVQDKTLMIGLLNYAPAASTMVRQELYTVYADVRRYLSGFQEYVATLAFGEEITPQQGKLSLQTARQRMNWRIALGANRIIGPEHFVTNPKLGELDTIARAQLQNAVEALNAAAASRVWQDLVRQIQSNPQNDPALYYTLARCFLNTFYGDLTWDERRTRQCRNWLEQVRHCWQLPQLNELVEQAIAEELQTQQKELDNQTARPVRMALDYIAENYAQKIGLDEIAEMLQMNSSYFSTLFKKETGRNFQNYLTEYRIEKAKELLRTTNETMMSVAEQVGYQDTRYFSQCFVKVVGVKPSLYRKMYS</sequence>
<dbReference type="SUPFAM" id="SSF52172">
    <property type="entry name" value="CheY-like"/>
    <property type="match status" value="1"/>
</dbReference>
<dbReference type="PROSITE" id="PS50110">
    <property type="entry name" value="RESPONSE_REGULATORY"/>
    <property type="match status" value="1"/>
</dbReference>
<dbReference type="SMART" id="SM00342">
    <property type="entry name" value="HTH_ARAC"/>
    <property type="match status" value="1"/>
</dbReference>
<dbReference type="PANTHER" id="PTHR43280">
    <property type="entry name" value="ARAC-FAMILY TRANSCRIPTIONAL REGULATOR"/>
    <property type="match status" value="1"/>
</dbReference>
<accession>A0A291TB04</accession>
<keyword evidence="2" id="KW-0805">Transcription regulation</keyword>
<feature type="domain" description="Response regulatory" evidence="8">
    <location>
        <begin position="2"/>
        <end position="119"/>
    </location>
</feature>
<gene>
    <name evidence="9" type="ORF">CRH10_08310</name>
</gene>
<evidence type="ECO:0000313" key="9">
    <source>
        <dbReference type="EMBL" id="ATL90295.1"/>
    </source>
</evidence>
<protein>
    <recommendedName>
        <fullName evidence="1">Stage 0 sporulation protein A homolog</fullName>
    </recommendedName>
</protein>
<evidence type="ECO:0000256" key="4">
    <source>
        <dbReference type="ARBA" id="ARBA00023163"/>
    </source>
</evidence>
<dbReference type="GO" id="GO:0003700">
    <property type="term" value="F:DNA-binding transcription factor activity"/>
    <property type="evidence" value="ECO:0007669"/>
    <property type="project" value="InterPro"/>
</dbReference>
<evidence type="ECO:0000256" key="2">
    <source>
        <dbReference type="ARBA" id="ARBA00023015"/>
    </source>
</evidence>
<evidence type="ECO:0000256" key="1">
    <source>
        <dbReference type="ARBA" id="ARBA00018672"/>
    </source>
</evidence>
<dbReference type="AlphaFoldDB" id="A0A291TB04"/>
<dbReference type="Pfam" id="PF00072">
    <property type="entry name" value="Response_reg"/>
    <property type="match status" value="1"/>
</dbReference>
<dbReference type="Gene3D" id="3.40.50.2300">
    <property type="match status" value="1"/>
</dbReference>
<dbReference type="InterPro" id="IPR018062">
    <property type="entry name" value="HTH_AraC-typ_CS"/>
</dbReference>
<feature type="domain" description="HTH araC/xylS-type" evidence="7">
    <location>
        <begin position="429"/>
        <end position="527"/>
    </location>
</feature>
<dbReference type="PANTHER" id="PTHR43280:SF28">
    <property type="entry name" value="HTH-TYPE TRANSCRIPTIONAL ACTIVATOR RHAS"/>
    <property type="match status" value="1"/>
</dbReference>
<evidence type="ECO:0000259" key="8">
    <source>
        <dbReference type="PROSITE" id="PS50110"/>
    </source>
</evidence>
<dbReference type="InterPro" id="IPR009057">
    <property type="entry name" value="Homeodomain-like_sf"/>
</dbReference>
<dbReference type="PROSITE" id="PS00041">
    <property type="entry name" value="HTH_ARAC_FAMILY_1"/>
    <property type="match status" value="1"/>
</dbReference>
<evidence type="ECO:0000256" key="5">
    <source>
        <dbReference type="ARBA" id="ARBA00024867"/>
    </source>
</evidence>
<dbReference type="Gene3D" id="1.10.10.60">
    <property type="entry name" value="Homeodomain-like"/>
    <property type="match status" value="2"/>
</dbReference>
<dbReference type="RefSeq" id="WP_098924087.1">
    <property type="nucleotide sequence ID" value="NZ_CP023819.1"/>
</dbReference>
<dbReference type="EMBL" id="CP023819">
    <property type="protein sequence ID" value="ATL90295.1"/>
    <property type="molecule type" value="Genomic_DNA"/>
</dbReference>
<dbReference type="SMART" id="SM00448">
    <property type="entry name" value="REC"/>
    <property type="match status" value="1"/>
</dbReference>
<name>A0A291TB04_9FIRM</name>
<keyword evidence="3" id="KW-0238">DNA-binding</keyword>
<organism evidence="9 10">
    <name type="scientific">Faecalibacterium prausnitzii</name>
    <dbReference type="NCBI Taxonomy" id="853"/>
    <lineage>
        <taxon>Bacteria</taxon>
        <taxon>Bacillati</taxon>
        <taxon>Bacillota</taxon>
        <taxon>Clostridia</taxon>
        <taxon>Eubacteriales</taxon>
        <taxon>Oscillospiraceae</taxon>
        <taxon>Faecalibacterium</taxon>
    </lineage>
</organism>
<dbReference type="InterPro" id="IPR011006">
    <property type="entry name" value="CheY-like_superfamily"/>
</dbReference>
<dbReference type="GO" id="GO:0043565">
    <property type="term" value="F:sequence-specific DNA binding"/>
    <property type="evidence" value="ECO:0007669"/>
    <property type="project" value="InterPro"/>
</dbReference>
<evidence type="ECO:0000259" key="7">
    <source>
        <dbReference type="PROSITE" id="PS01124"/>
    </source>
</evidence>
<evidence type="ECO:0000256" key="3">
    <source>
        <dbReference type="ARBA" id="ARBA00023125"/>
    </source>
</evidence>
<dbReference type="Pfam" id="PF12833">
    <property type="entry name" value="HTH_18"/>
    <property type="match status" value="1"/>
</dbReference>
<proteinExistence type="predicted"/>
<dbReference type="GO" id="GO:0000160">
    <property type="term" value="P:phosphorelay signal transduction system"/>
    <property type="evidence" value="ECO:0007669"/>
    <property type="project" value="InterPro"/>
</dbReference>
<dbReference type="SUPFAM" id="SSF46689">
    <property type="entry name" value="Homeodomain-like"/>
    <property type="match status" value="2"/>
</dbReference>
<feature type="modified residue" description="4-aspartylphosphate" evidence="6">
    <location>
        <position position="54"/>
    </location>
</feature>
<reference evidence="9 10" key="1">
    <citation type="submission" date="2017-10" db="EMBL/GenBank/DDBJ databases">
        <title>Complete Genome Sequence of Faecalibacterium prausnitzii isolated from the gut of healthy adult Indian.</title>
        <authorList>
            <person name="Bag S."/>
            <person name="Ghosh T.S."/>
            <person name="Das B."/>
        </authorList>
    </citation>
    <scope>NUCLEOTIDE SEQUENCE [LARGE SCALE GENOMIC DNA]</scope>
    <source>
        <strain evidence="9 10">Indica</strain>
    </source>
</reference>
<dbReference type="PROSITE" id="PS01124">
    <property type="entry name" value="HTH_ARAC_FAMILY_2"/>
    <property type="match status" value="1"/>
</dbReference>
<dbReference type="Proteomes" id="UP000223709">
    <property type="component" value="Chromosome"/>
</dbReference>
<evidence type="ECO:0000313" key="10">
    <source>
        <dbReference type="Proteomes" id="UP000223709"/>
    </source>
</evidence>
<evidence type="ECO:0000256" key="6">
    <source>
        <dbReference type="PROSITE-ProRule" id="PRU00169"/>
    </source>
</evidence>
<comment type="function">
    <text evidence="5">May play the central regulatory role in sporulation. It may be an element of the effector pathway responsible for the activation of sporulation genes in response to nutritional stress. Spo0A may act in concert with spo0H (a sigma factor) to control the expression of some genes that are critical to the sporulation process.</text>
</comment>
<keyword evidence="4" id="KW-0804">Transcription</keyword>